<evidence type="ECO:0000256" key="1">
    <source>
        <dbReference type="ARBA" id="ARBA00022618"/>
    </source>
</evidence>
<accession>A0A426X8Z6</accession>
<protein>
    <submittedName>
        <fullName evidence="4">Uncharacterized protein</fullName>
    </submittedName>
</protein>
<dbReference type="GO" id="GO:0051301">
    <property type="term" value="P:cell division"/>
    <property type="evidence" value="ECO:0007669"/>
    <property type="project" value="UniProtKB-KW"/>
</dbReference>
<dbReference type="AlphaFoldDB" id="A0A426X8Z6"/>
<dbReference type="Proteomes" id="UP000287651">
    <property type="component" value="Unassembled WGS sequence"/>
</dbReference>
<proteinExistence type="predicted"/>
<dbReference type="GO" id="GO:0060090">
    <property type="term" value="F:molecular adaptor activity"/>
    <property type="evidence" value="ECO:0007669"/>
    <property type="project" value="TreeGrafter"/>
</dbReference>
<dbReference type="GO" id="GO:0070979">
    <property type="term" value="P:protein K11-linked ubiquitination"/>
    <property type="evidence" value="ECO:0007669"/>
    <property type="project" value="TreeGrafter"/>
</dbReference>
<dbReference type="GO" id="GO:0031145">
    <property type="term" value="P:anaphase-promoting complex-dependent catabolic process"/>
    <property type="evidence" value="ECO:0007669"/>
    <property type="project" value="TreeGrafter"/>
</dbReference>
<dbReference type="PANTHER" id="PTHR12827:SF3">
    <property type="entry name" value="ANAPHASE-PROMOTING COMPLEX SUBUNIT 1"/>
    <property type="match status" value="1"/>
</dbReference>
<dbReference type="EMBL" id="AMZH03024282">
    <property type="protein sequence ID" value="RRT35944.1"/>
    <property type="molecule type" value="Genomic_DNA"/>
</dbReference>
<evidence type="ECO:0000256" key="3">
    <source>
        <dbReference type="ARBA" id="ARBA00023306"/>
    </source>
</evidence>
<keyword evidence="2" id="KW-0498">Mitosis</keyword>
<feature type="non-terminal residue" evidence="4">
    <location>
        <position position="1"/>
    </location>
</feature>
<dbReference type="InterPro" id="IPR024990">
    <property type="entry name" value="Apc1"/>
</dbReference>
<keyword evidence="1" id="KW-0132">Cell division</keyword>
<organism evidence="4 5">
    <name type="scientific">Ensete ventricosum</name>
    <name type="common">Abyssinian banana</name>
    <name type="synonym">Musa ensete</name>
    <dbReference type="NCBI Taxonomy" id="4639"/>
    <lineage>
        <taxon>Eukaryota</taxon>
        <taxon>Viridiplantae</taxon>
        <taxon>Streptophyta</taxon>
        <taxon>Embryophyta</taxon>
        <taxon>Tracheophyta</taxon>
        <taxon>Spermatophyta</taxon>
        <taxon>Magnoliopsida</taxon>
        <taxon>Liliopsida</taxon>
        <taxon>Zingiberales</taxon>
        <taxon>Musaceae</taxon>
        <taxon>Ensete</taxon>
    </lineage>
</organism>
<evidence type="ECO:0000313" key="5">
    <source>
        <dbReference type="Proteomes" id="UP000287651"/>
    </source>
</evidence>
<dbReference type="PANTHER" id="PTHR12827">
    <property type="entry name" value="MEIOTIC CHECKPOINT REGULATOR TSG24 FAMILY MEMBER"/>
    <property type="match status" value="1"/>
</dbReference>
<keyword evidence="3" id="KW-0131">Cell cycle</keyword>
<name>A0A426X8Z6_ENSVE</name>
<sequence>VLDIASFLYIFCLLQHQLWNLAQRTTALPFGRGAFTLASTYAVLTEALHVPKLVLAGRLPAQQNATIKILCILIEVSHATSCSYGLSLCIEHHIHTLHLMG</sequence>
<evidence type="ECO:0000256" key="2">
    <source>
        <dbReference type="ARBA" id="ARBA00022776"/>
    </source>
</evidence>
<dbReference type="GO" id="GO:0005680">
    <property type="term" value="C:anaphase-promoting complex"/>
    <property type="evidence" value="ECO:0007669"/>
    <property type="project" value="InterPro"/>
</dbReference>
<evidence type="ECO:0000313" key="4">
    <source>
        <dbReference type="EMBL" id="RRT35944.1"/>
    </source>
</evidence>
<dbReference type="GO" id="GO:0007091">
    <property type="term" value="P:metaphase/anaphase transition of mitotic cell cycle"/>
    <property type="evidence" value="ECO:0007669"/>
    <property type="project" value="TreeGrafter"/>
</dbReference>
<comment type="caution">
    <text evidence="4">The sequence shown here is derived from an EMBL/GenBank/DDBJ whole genome shotgun (WGS) entry which is preliminary data.</text>
</comment>
<reference evidence="4 5" key="1">
    <citation type="journal article" date="2014" name="Agronomy (Basel)">
        <title>A Draft Genome Sequence for Ensete ventricosum, the Drought-Tolerant Tree Against Hunger.</title>
        <authorList>
            <person name="Harrison J."/>
            <person name="Moore K.A."/>
            <person name="Paszkiewicz K."/>
            <person name="Jones T."/>
            <person name="Grant M."/>
            <person name="Ambacheew D."/>
            <person name="Muzemil S."/>
            <person name="Studholme D.J."/>
        </authorList>
    </citation>
    <scope>NUCLEOTIDE SEQUENCE [LARGE SCALE GENOMIC DNA]</scope>
</reference>
<gene>
    <name evidence="4" type="ORF">B296_00050211</name>
</gene>